<dbReference type="InterPro" id="IPR000175">
    <property type="entry name" value="Na/ntran_symport"/>
</dbReference>
<keyword evidence="4 10" id="KW-0812">Transmembrane</keyword>
<organism evidence="11 12">
    <name type="scientific">Popillia japonica</name>
    <name type="common">Japanese beetle</name>
    <dbReference type="NCBI Taxonomy" id="7064"/>
    <lineage>
        <taxon>Eukaryota</taxon>
        <taxon>Metazoa</taxon>
        <taxon>Ecdysozoa</taxon>
        <taxon>Arthropoda</taxon>
        <taxon>Hexapoda</taxon>
        <taxon>Insecta</taxon>
        <taxon>Pterygota</taxon>
        <taxon>Neoptera</taxon>
        <taxon>Endopterygota</taxon>
        <taxon>Coleoptera</taxon>
        <taxon>Polyphaga</taxon>
        <taxon>Scarabaeiformia</taxon>
        <taxon>Scarabaeidae</taxon>
        <taxon>Rutelinae</taxon>
        <taxon>Popillia</taxon>
    </lineage>
</organism>
<keyword evidence="12" id="KW-1185">Reference proteome</keyword>
<feature type="transmembrane region" description="Helical" evidence="10">
    <location>
        <begin position="430"/>
        <end position="449"/>
    </location>
</feature>
<feature type="disulfide bond" evidence="9">
    <location>
        <begin position="156"/>
        <end position="168"/>
    </location>
</feature>
<evidence type="ECO:0000256" key="7">
    <source>
        <dbReference type="ARBA" id="ARBA00023136"/>
    </source>
</evidence>
<dbReference type="GO" id="GO:0005886">
    <property type="term" value="C:plasma membrane"/>
    <property type="evidence" value="ECO:0007669"/>
    <property type="project" value="TreeGrafter"/>
</dbReference>
<evidence type="ECO:0000256" key="6">
    <source>
        <dbReference type="ARBA" id="ARBA00022989"/>
    </source>
</evidence>
<keyword evidence="6 10" id="KW-1133">Transmembrane helix</keyword>
<gene>
    <name evidence="11" type="ORF">QE152_g5666</name>
</gene>
<evidence type="ECO:0000256" key="2">
    <source>
        <dbReference type="ARBA" id="ARBA00006459"/>
    </source>
</evidence>
<evidence type="ECO:0000256" key="3">
    <source>
        <dbReference type="ARBA" id="ARBA00022448"/>
    </source>
</evidence>
<dbReference type="PANTHER" id="PTHR11616:SF240">
    <property type="entry name" value="BLOATED TUBULES, ISOFORM B-RELATED"/>
    <property type="match status" value="1"/>
</dbReference>
<reference evidence="11 12" key="1">
    <citation type="journal article" date="2024" name="BMC Genomics">
        <title>De novo assembly and annotation of Popillia japonica's genome with initial clues to its potential as an invasive pest.</title>
        <authorList>
            <person name="Cucini C."/>
            <person name="Boschi S."/>
            <person name="Funari R."/>
            <person name="Cardaioli E."/>
            <person name="Iannotti N."/>
            <person name="Marturano G."/>
            <person name="Paoli F."/>
            <person name="Bruttini M."/>
            <person name="Carapelli A."/>
            <person name="Frati F."/>
            <person name="Nardi F."/>
        </authorList>
    </citation>
    <scope>NUCLEOTIDE SEQUENCE [LARGE SCALE GENOMIC DNA]</scope>
    <source>
        <strain evidence="11">DMR45628</strain>
    </source>
</reference>
<dbReference type="Proteomes" id="UP001458880">
    <property type="component" value="Unassembled WGS sequence"/>
</dbReference>
<feature type="transmembrane region" description="Helical" evidence="10">
    <location>
        <begin position="390"/>
        <end position="409"/>
    </location>
</feature>
<feature type="binding site" evidence="8">
    <location>
        <position position="59"/>
    </location>
    <ligand>
        <name>Na(+)</name>
        <dbReference type="ChEBI" id="CHEBI:29101"/>
        <label>1</label>
    </ligand>
</feature>
<evidence type="ECO:0000256" key="4">
    <source>
        <dbReference type="ARBA" id="ARBA00022692"/>
    </source>
</evidence>
<keyword evidence="3" id="KW-0813">Transport</keyword>
<evidence type="ECO:0000256" key="9">
    <source>
        <dbReference type="PIRSR" id="PIRSR600175-2"/>
    </source>
</evidence>
<keyword evidence="9" id="KW-1015">Disulfide bond</keyword>
<feature type="transmembrane region" description="Helical" evidence="10">
    <location>
        <begin position="541"/>
        <end position="561"/>
    </location>
</feature>
<dbReference type="InterPro" id="IPR037272">
    <property type="entry name" value="SNS_sf"/>
</dbReference>
<feature type="transmembrane region" description="Helical" evidence="10">
    <location>
        <begin position="75"/>
        <end position="96"/>
    </location>
</feature>
<keyword evidence="8" id="KW-0915">Sodium</keyword>
<dbReference type="AlphaFoldDB" id="A0AAW1MK14"/>
<feature type="transmembrane region" description="Helical" evidence="10">
    <location>
        <begin position="321"/>
        <end position="351"/>
    </location>
</feature>
<keyword evidence="7 10" id="KW-0472">Membrane</keyword>
<dbReference type="PROSITE" id="PS50267">
    <property type="entry name" value="NA_NEUROTRAN_SYMP_3"/>
    <property type="match status" value="1"/>
</dbReference>
<feature type="transmembrane region" description="Helical" evidence="10">
    <location>
        <begin position="455"/>
        <end position="483"/>
    </location>
</feature>
<evidence type="ECO:0000256" key="1">
    <source>
        <dbReference type="ARBA" id="ARBA00004141"/>
    </source>
</evidence>
<evidence type="ECO:0000256" key="8">
    <source>
        <dbReference type="PIRSR" id="PIRSR600175-1"/>
    </source>
</evidence>
<feature type="transmembrane region" description="Helical" evidence="10">
    <location>
        <begin position="244"/>
        <end position="269"/>
    </location>
</feature>
<dbReference type="Pfam" id="PF00209">
    <property type="entry name" value="SNF"/>
    <property type="match status" value="1"/>
</dbReference>
<comment type="caution">
    <text evidence="11">The sequence shown here is derived from an EMBL/GenBank/DDBJ whole genome shotgun (WGS) entry which is preliminary data.</text>
</comment>
<comment type="subcellular location">
    <subcellularLocation>
        <location evidence="1">Membrane</location>
        <topology evidence="1">Multi-pass membrane protein</topology>
    </subcellularLocation>
</comment>
<protein>
    <submittedName>
        <fullName evidence="11">Sodium:neurotransmitter symporter family</fullName>
    </submittedName>
</protein>
<proteinExistence type="inferred from homology"/>
<evidence type="ECO:0000313" key="12">
    <source>
        <dbReference type="Proteomes" id="UP001458880"/>
    </source>
</evidence>
<accession>A0AAW1MK14</accession>
<dbReference type="GO" id="GO:0046872">
    <property type="term" value="F:metal ion binding"/>
    <property type="evidence" value="ECO:0007669"/>
    <property type="project" value="UniProtKB-KW"/>
</dbReference>
<feature type="transmembrane region" description="Helical" evidence="10">
    <location>
        <begin position="117"/>
        <end position="145"/>
    </location>
</feature>
<feature type="transmembrane region" description="Helical" evidence="10">
    <location>
        <begin position="503"/>
        <end position="521"/>
    </location>
</feature>
<sequence>MSGSYTERERRLSQAMRSRSSLGSNQLTFKIKKAFYQGRFDTNLQFLWYSLAYTISIDNFDVMFKIGQHSTELNLVQYFISYICVGIPLYYMEMFLGQYTQMGMVYLKYMVPFGHGLTYTALLIVFFYTVRYGMFFGDYCVYFLLAWQKYLPWMGCHGLERDKLWGNCYNHTSVVCEEGRCEGVRNYTTAYLYYLGTYLKIMPNHTDYLTFEVPTMHRAIGAITSWVVVFIFSVCICPRWSRVLLVLLVQFYILLLLLNLGTISTVGGIAGIRNFFKGTWEEIESLTAWFRSIGIVVKQLRLAHANVFLNASKLKPKVPNAGILTVGFCALSFVTSICCVVFFQSCIGMLVNKGNWTFDHMPVHIGLGYDRARLFVLIPQSLGYLALPQIWSLLYFTCAISIIVSNLITHIYTLHSSLADMYPSAKRYQNYLILGYCAFSCIFTLSILGEGNSKFIDYFISSILTMLELINISCLSIVVFWIYGVRRLSDDICFTFGVQPTKFWKITWYVMPFITTLAAYYEHNYRFSRRSIVSTTTANLLIIVCACPIPILVFVEIFIHMKQRNLTGLLRPTYMWGPPDPEERHRRFSFNPRKETTYTSKIGGCKHNCLLHSKVLKSLMEPEAQCTEEYLANVRAKQKISVKY</sequence>
<evidence type="ECO:0000256" key="10">
    <source>
        <dbReference type="SAM" id="Phobius"/>
    </source>
</evidence>
<evidence type="ECO:0000313" key="11">
    <source>
        <dbReference type="EMBL" id="KAK9746968.1"/>
    </source>
</evidence>
<keyword evidence="8" id="KW-0479">Metal-binding</keyword>
<feature type="transmembrane region" description="Helical" evidence="10">
    <location>
        <begin position="219"/>
        <end position="237"/>
    </location>
</feature>
<evidence type="ECO:0000256" key="5">
    <source>
        <dbReference type="ARBA" id="ARBA00022847"/>
    </source>
</evidence>
<dbReference type="GO" id="GO:0015375">
    <property type="term" value="F:glycine:sodium symporter activity"/>
    <property type="evidence" value="ECO:0007669"/>
    <property type="project" value="TreeGrafter"/>
</dbReference>
<dbReference type="PRINTS" id="PR00176">
    <property type="entry name" value="NANEUSMPORT"/>
</dbReference>
<comment type="similarity">
    <text evidence="2">Belongs to the sodium:neurotransmitter symporter (SNF) (TC 2.A.22) family.</text>
</comment>
<dbReference type="PANTHER" id="PTHR11616">
    <property type="entry name" value="SODIUM/CHLORIDE DEPENDENT TRANSPORTER"/>
    <property type="match status" value="1"/>
</dbReference>
<keyword evidence="5" id="KW-0769">Symport</keyword>
<dbReference type="SUPFAM" id="SSF161070">
    <property type="entry name" value="SNF-like"/>
    <property type="match status" value="1"/>
</dbReference>
<name>A0AAW1MK14_POPJA</name>
<dbReference type="EMBL" id="JASPKY010000035">
    <property type="protein sequence ID" value="KAK9746968.1"/>
    <property type="molecule type" value="Genomic_DNA"/>
</dbReference>